<sequence>MKGKFLRSVEATSDTIMHLFAYTMFCTLAVLFSSVDAAGRSLRSSSSTLCRPSLNTQHQLPTIGRDMICSPYRVCWCSWMTSSTCPFISDNNMHLHGRPHCRTRWSVASLFSSSL</sequence>
<dbReference type="Proteomes" id="UP000887013">
    <property type="component" value="Unassembled WGS sequence"/>
</dbReference>
<comment type="caution">
    <text evidence="1">The sequence shown here is derived from an EMBL/GenBank/DDBJ whole genome shotgun (WGS) entry which is preliminary data.</text>
</comment>
<evidence type="ECO:0000313" key="1">
    <source>
        <dbReference type="EMBL" id="GFT84487.1"/>
    </source>
</evidence>
<dbReference type="EMBL" id="BMAW01119405">
    <property type="protein sequence ID" value="GFT84487.1"/>
    <property type="molecule type" value="Genomic_DNA"/>
</dbReference>
<evidence type="ECO:0000313" key="2">
    <source>
        <dbReference type="Proteomes" id="UP000887013"/>
    </source>
</evidence>
<name>A0A8X6U5W7_NEPPI</name>
<organism evidence="1 2">
    <name type="scientific">Nephila pilipes</name>
    <name type="common">Giant wood spider</name>
    <name type="synonym">Nephila maculata</name>
    <dbReference type="NCBI Taxonomy" id="299642"/>
    <lineage>
        <taxon>Eukaryota</taxon>
        <taxon>Metazoa</taxon>
        <taxon>Ecdysozoa</taxon>
        <taxon>Arthropoda</taxon>
        <taxon>Chelicerata</taxon>
        <taxon>Arachnida</taxon>
        <taxon>Araneae</taxon>
        <taxon>Araneomorphae</taxon>
        <taxon>Entelegynae</taxon>
        <taxon>Araneoidea</taxon>
        <taxon>Nephilidae</taxon>
        <taxon>Nephila</taxon>
    </lineage>
</organism>
<accession>A0A8X6U5W7</accession>
<dbReference type="AlphaFoldDB" id="A0A8X6U5W7"/>
<keyword evidence="2" id="KW-1185">Reference proteome</keyword>
<protein>
    <submittedName>
        <fullName evidence="1">Uncharacterized protein</fullName>
    </submittedName>
</protein>
<proteinExistence type="predicted"/>
<reference evidence="1" key="1">
    <citation type="submission" date="2020-08" db="EMBL/GenBank/DDBJ databases">
        <title>Multicomponent nature underlies the extraordinary mechanical properties of spider dragline silk.</title>
        <authorList>
            <person name="Kono N."/>
            <person name="Nakamura H."/>
            <person name="Mori M."/>
            <person name="Yoshida Y."/>
            <person name="Ohtoshi R."/>
            <person name="Malay A.D."/>
            <person name="Moran D.A.P."/>
            <person name="Tomita M."/>
            <person name="Numata K."/>
            <person name="Arakawa K."/>
        </authorList>
    </citation>
    <scope>NUCLEOTIDE SEQUENCE</scope>
</reference>
<gene>
    <name evidence="1" type="ORF">NPIL_496311</name>
</gene>